<sequence>MISKVGTLVKLGIADMKLAAAPDLLKTSGLGSCVGIVLFDALQSVAGMVHIMLPSSKSAKNQSDNLAKFADTGIEQVYKALIKEGAAPERIKAKIAGGAQMFQFSSTSELMRIGPRNIAAVRRKLNELNILIVAEDVGGKSGRTIEFDSSTCLLKIRTVHKGEKTI</sequence>
<comment type="catalytic activity">
    <reaction evidence="3">
        <text>L-glutaminyl-[protein] + H2O = L-glutamyl-[protein] + NH4(+)</text>
        <dbReference type="Rhea" id="RHEA:16441"/>
        <dbReference type="Rhea" id="RHEA-COMP:10207"/>
        <dbReference type="Rhea" id="RHEA-COMP:10208"/>
        <dbReference type="ChEBI" id="CHEBI:15377"/>
        <dbReference type="ChEBI" id="CHEBI:28938"/>
        <dbReference type="ChEBI" id="CHEBI:29973"/>
        <dbReference type="ChEBI" id="CHEBI:30011"/>
        <dbReference type="EC" id="3.5.1.44"/>
    </reaction>
</comment>
<dbReference type="CDD" id="cd16352">
    <property type="entry name" value="CheD"/>
    <property type="match status" value="1"/>
</dbReference>
<reference evidence="4" key="2">
    <citation type="submission" date="2020-09" db="EMBL/GenBank/DDBJ databases">
        <authorList>
            <person name="Sun Q."/>
            <person name="Zhou Y."/>
        </authorList>
    </citation>
    <scope>NUCLEOTIDE SEQUENCE</scope>
    <source>
        <strain evidence="4">CGMCC 1.12153</strain>
    </source>
</reference>
<dbReference type="SUPFAM" id="SSF64438">
    <property type="entry name" value="CNF1/YfiH-like putative cysteine hydrolases"/>
    <property type="match status" value="1"/>
</dbReference>
<keyword evidence="2 3" id="KW-0378">Hydrolase</keyword>
<dbReference type="PANTHER" id="PTHR35147:SF1">
    <property type="entry name" value="CHEMORECEPTOR GLUTAMINE DEAMIDASE CHED-RELATED"/>
    <property type="match status" value="1"/>
</dbReference>
<comment type="similarity">
    <text evidence="3">Belongs to the CheD family.</text>
</comment>
<dbReference type="Gene3D" id="3.30.1330.200">
    <property type="match status" value="1"/>
</dbReference>
<comment type="caution">
    <text evidence="4">The sequence shown here is derived from an EMBL/GenBank/DDBJ whole genome shotgun (WGS) entry which is preliminary data.</text>
</comment>
<evidence type="ECO:0000313" key="4">
    <source>
        <dbReference type="EMBL" id="GGF10865.1"/>
    </source>
</evidence>
<keyword evidence="1 3" id="KW-0145">Chemotaxis</keyword>
<dbReference type="RefSeq" id="WP_188376052.1">
    <property type="nucleotide sequence ID" value="NZ_BMEL01000001.1"/>
</dbReference>
<dbReference type="PANTHER" id="PTHR35147">
    <property type="entry name" value="CHEMORECEPTOR GLUTAMINE DEAMIDASE CHED-RELATED"/>
    <property type="match status" value="1"/>
</dbReference>
<protein>
    <recommendedName>
        <fullName evidence="3">Probable chemoreceptor glutamine deamidase CheD</fullName>
        <ecNumber evidence="3">3.5.1.44</ecNumber>
    </recommendedName>
</protein>
<reference evidence="4" key="1">
    <citation type="journal article" date="2014" name="Int. J. Syst. Evol. Microbiol.">
        <title>Complete genome sequence of Corynebacterium casei LMG S-19264T (=DSM 44701T), isolated from a smear-ripened cheese.</title>
        <authorList>
            <consortium name="US DOE Joint Genome Institute (JGI-PGF)"/>
            <person name="Walter F."/>
            <person name="Albersmeier A."/>
            <person name="Kalinowski J."/>
            <person name="Ruckert C."/>
        </authorList>
    </citation>
    <scope>NUCLEOTIDE SEQUENCE</scope>
    <source>
        <strain evidence="4">CGMCC 1.12153</strain>
    </source>
</reference>
<dbReference type="HAMAP" id="MF_01440">
    <property type="entry name" value="CheD"/>
    <property type="match status" value="1"/>
</dbReference>
<name>A0A917AYK3_HALAA</name>
<dbReference type="EC" id="3.5.1.44" evidence="3"/>
<evidence type="ECO:0000256" key="1">
    <source>
        <dbReference type="ARBA" id="ARBA00022500"/>
    </source>
</evidence>
<dbReference type="GO" id="GO:0006935">
    <property type="term" value="P:chemotaxis"/>
    <property type="evidence" value="ECO:0007669"/>
    <property type="project" value="UniProtKB-UniRule"/>
</dbReference>
<proteinExistence type="inferred from homology"/>
<accession>A0A917AYK3</accession>
<keyword evidence="5" id="KW-1185">Reference proteome</keyword>
<dbReference type="AlphaFoldDB" id="A0A917AYK3"/>
<dbReference type="Pfam" id="PF03975">
    <property type="entry name" value="CheD"/>
    <property type="match status" value="1"/>
</dbReference>
<dbReference type="InterPro" id="IPR005659">
    <property type="entry name" value="Chemorcpt_Glu_NH3ase_CheD"/>
</dbReference>
<dbReference type="InterPro" id="IPR011324">
    <property type="entry name" value="Cytotoxic_necrot_fac-like_cat"/>
</dbReference>
<evidence type="ECO:0000256" key="3">
    <source>
        <dbReference type="HAMAP-Rule" id="MF_01440"/>
    </source>
</evidence>
<gene>
    <name evidence="3 4" type="primary">cheD</name>
    <name evidence="4" type="ORF">GCM10010954_06830</name>
</gene>
<evidence type="ECO:0000313" key="5">
    <source>
        <dbReference type="Proteomes" id="UP000660110"/>
    </source>
</evidence>
<dbReference type="EMBL" id="BMEL01000001">
    <property type="protein sequence ID" value="GGF10865.1"/>
    <property type="molecule type" value="Genomic_DNA"/>
</dbReference>
<dbReference type="Proteomes" id="UP000660110">
    <property type="component" value="Unassembled WGS sequence"/>
</dbReference>
<dbReference type="GO" id="GO:0050568">
    <property type="term" value="F:protein-glutamine glutaminase activity"/>
    <property type="evidence" value="ECO:0007669"/>
    <property type="project" value="UniProtKB-UniRule"/>
</dbReference>
<evidence type="ECO:0000256" key="2">
    <source>
        <dbReference type="ARBA" id="ARBA00022801"/>
    </source>
</evidence>
<organism evidence="4 5">
    <name type="scientific">Halobacillus andaensis</name>
    <dbReference type="NCBI Taxonomy" id="1176239"/>
    <lineage>
        <taxon>Bacteria</taxon>
        <taxon>Bacillati</taxon>
        <taxon>Bacillota</taxon>
        <taxon>Bacilli</taxon>
        <taxon>Bacillales</taxon>
        <taxon>Bacillaceae</taxon>
        <taxon>Halobacillus</taxon>
    </lineage>
</organism>
<comment type="function">
    <text evidence="3">Probably deamidates glutamine residues to glutamate on methyl-accepting chemotaxis receptors (MCPs), playing an important role in chemotaxis.</text>
</comment>
<dbReference type="InterPro" id="IPR038592">
    <property type="entry name" value="CheD-like_sf"/>
</dbReference>